<accession>A0A9D2U8M1</accession>
<reference evidence="2" key="2">
    <citation type="submission" date="2021-04" db="EMBL/GenBank/DDBJ databases">
        <authorList>
            <person name="Gilroy R."/>
        </authorList>
    </citation>
    <scope>NUCLEOTIDE SEQUENCE</scope>
    <source>
        <strain evidence="2">ChiBcec15-3976</strain>
    </source>
</reference>
<gene>
    <name evidence="2" type="ORF">H9910_10150</name>
</gene>
<keyword evidence="1" id="KW-0472">Membrane</keyword>
<feature type="transmembrane region" description="Helical" evidence="1">
    <location>
        <begin position="31"/>
        <end position="49"/>
    </location>
</feature>
<sequence>MKRYTYKSKSLLFNERVSAPGTRRGSVTVEASIGIPLFLLAAVCLIWMIEVRSIRISIQNASVSAAKSAAEDTAVIPVLNTIRLKSDIVELIGGDRIGRSIIRGGSSGISCWKSYISPVTGDMEITVEYDVQLPLPLFGSPSAKQKETFTLSAWTGSRTGRQEDGEDPAIVYVTDNRAVYHEDPYCTHLQLTIRFVPADELDFMRNVWGSRYHACDKCVVGEAMTGVYITEDGTKYHNSLSCSGLKRTVHAVKRSEVAGMGGCSRCSG</sequence>
<dbReference type="Proteomes" id="UP000823909">
    <property type="component" value="Unassembled WGS sequence"/>
</dbReference>
<evidence type="ECO:0000313" key="2">
    <source>
        <dbReference type="EMBL" id="HJD43339.1"/>
    </source>
</evidence>
<comment type="caution">
    <text evidence="2">The sequence shown here is derived from an EMBL/GenBank/DDBJ whole genome shotgun (WGS) entry which is preliminary data.</text>
</comment>
<proteinExistence type="predicted"/>
<keyword evidence="1" id="KW-1133">Transmembrane helix</keyword>
<organism evidence="2 3">
    <name type="scientific">Candidatus Mediterraneibacter quadrami</name>
    <dbReference type="NCBI Taxonomy" id="2838684"/>
    <lineage>
        <taxon>Bacteria</taxon>
        <taxon>Bacillati</taxon>
        <taxon>Bacillota</taxon>
        <taxon>Clostridia</taxon>
        <taxon>Lachnospirales</taxon>
        <taxon>Lachnospiraceae</taxon>
        <taxon>Mediterraneibacter</taxon>
    </lineage>
</organism>
<reference evidence="2" key="1">
    <citation type="journal article" date="2021" name="PeerJ">
        <title>Extensive microbial diversity within the chicken gut microbiome revealed by metagenomics and culture.</title>
        <authorList>
            <person name="Gilroy R."/>
            <person name="Ravi A."/>
            <person name="Getino M."/>
            <person name="Pursley I."/>
            <person name="Horton D.L."/>
            <person name="Alikhan N.F."/>
            <person name="Baker D."/>
            <person name="Gharbi K."/>
            <person name="Hall N."/>
            <person name="Watson M."/>
            <person name="Adriaenssens E.M."/>
            <person name="Foster-Nyarko E."/>
            <person name="Jarju S."/>
            <person name="Secka A."/>
            <person name="Antonio M."/>
            <person name="Oren A."/>
            <person name="Chaudhuri R.R."/>
            <person name="La Ragione R."/>
            <person name="Hildebrand F."/>
            <person name="Pallen M.J."/>
        </authorList>
    </citation>
    <scope>NUCLEOTIDE SEQUENCE</scope>
    <source>
        <strain evidence="2">ChiBcec15-3976</strain>
    </source>
</reference>
<dbReference type="AlphaFoldDB" id="A0A9D2U8M1"/>
<evidence type="ECO:0000256" key="1">
    <source>
        <dbReference type="SAM" id="Phobius"/>
    </source>
</evidence>
<protein>
    <submittedName>
        <fullName evidence="2">Pilus assembly protein</fullName>
    </submittedName>
</protein>
<keyword evidence="1" id="KW-0812">Transmembrane</keyword>
<evidence type="ECO:0000313" key="3">
    <source>
        <dbReference type="Proteomes" id="UP000823909"/>
    </source>
</evidence>
<dbReference type="EMBL" id="DWUU01000060">
    <property type="protein sequence ID" value="HJD43339.1"/>
    <property type="molecule type" value="Genomic_DNA"/>
</dbReference>
<name>A0A9D2U8M1_9FIRM</name>